<organism evidence="2 3">
    <name type="scientific">Gordonia westfalica</name>
    <dbReference type="NCBI Taxonomy" id="158898"/>
    <lineage>
        <taxon>Bacteria</taxon>
        <taxon>Bacillati</taxon>
        <taxon>Actinomycetota</taxon>
        <taxon>Actinomycetes</taxon>
        <taxon>Mycobacteriales</taxon>
        <taxon>Gordoniaceae</taxon>
        <taxon>Gordonia</taxon>
    </lineage>
</organism>
<dbReference type="AlphaFoldDB" id="A0A1H2DQ32"/>
<dbReference type="GO" id="GO:0008745">
    <property type="term" value="F:N-acetylmuramoyl-L-alanine amidase activity"/>
    <property type="evidence" value="ECO:0007669"/>
    <property type="project" value="InterPro"/>
</dbReference>
<name>A0A1H2DQ32_9ACTN</name>
<dbReference type="GO" id="GO:0009253">
    <property type="term" value="P:peptidoglycan catabolic process"/>
    <property type="evidence" value="ECO:0007669"/>
    <property type="project" value="InterPro"/>
</dbReference>
<gene>
    <name evidence="2" type="ORF">SAMN04488548_1137</name>
</gene>
<accession>A0A1H2DQ32</accession>
<sequence length="78" mass="8320">MARGHRLVAGHPANNGNAVTIGIEAAHNGTAAWSEAQYGAYLKVVRAINKRLGNPWNKVVAHKEYGAIQGKWDPGTST</sequence>
<dbReference type="EMBL" id="FNLM01000013">
    <property type="protein sequence ID" value="SDT84926.1"/>
    <property type="molecule type" value="Genomic_DNA"/>
</dbReference>
<evidence type="ECO:0000259" key="1">
    <source>
        <dbReference type="Pfam" id="PF01510"/>
    </source>
</evidence>
<proteinExistence type="predicted"/>
<feature type="domain" description="N-acetylmuramoyl-L-alanine amidase" evidence="1">
    <location>
        <begin position="8"/>
        <end position="75"/>
    </location>
</feature>
<dbReference type="InterPro" id="IPR036505">
    <property type="entry name" value="Amidase/PGRP_sf"/>
</dbReference>
<evidence type="ECO:0000313" key="3">
    <source>
        <dbReference type="Proteomes" id="UP000183180"/>
    </source>
</evidence>
<dbReference type="SUPFAM" id="SSF55846">
    <property type="entry name" value="N-acetylmuramoyl-L-alanine amidase-like"/>
    <property type="match status" value="1"/>
</dbReference>
<dbReference type="Pfam" id="PF01510">
    <property type="entry name" value="Amidase_2"/>
    <property type="match status" value="1"/>
</dbReference>
<dbReference type="STRING" id="158898.SAMN04488548_1137"/>
<protein>
    <submittedName>
        <fullName evidence="2">N-acetylmuramoyl-L-alanine amidase</fullName>
    </submittedName>
</protein>
<reference evidence="2 3" key="1">
    <citation type="submission" date="2016-10" db="EMBL/GenBank/DDBJ databases">
        <authorList>
            <person name="de Groot N.N."/>
        </authorList>
    </citation>
    <scope>NUCLEOTIDE SEQUENCE [LARGE SCALE GENOMIC DNA]</scope>
    <source>
        <strain evidence="2 3">DSM 44215</strain>
    </source>
</reference>
<dbReference type="InterPro" id="IPR002502">
    <property type="entry name" value="Amidase_domain"/>
</dbReference>
<evidence type="ECO:0000313" key="2">
    <source>
        <dbReference type="EMBL" id="SDT84926.1"/>
    </source>
</evidence>
<dbReference type="Gene3D" id="3.40.80.10">
    <property type="entry name" value="Peptidoglycan recognition protein-like"/>
    <property type="match status" value="1"/>
</dbReference>
<dbReference type="Proteomes" id="UP000183180">
    <property type="component" value="Unassembled WGS sequence"/>
</dbReference>